<dbReference type="Proteomes" id="UP000076532">
    <property type="component" value="Unassembled WGS sequence"/>
</dbReference>
<dbReference type="EMBL" id="KV417632">
    <property type="protein sequence ID" value="KZP13466.1"/>
    <property type="molecule type" value="Genomic_DNA"/>
</dbReference>
<evidence type="ECO:0000256" key="1">
    <source>
        <dbReference type="SAM" id="SignalP"/>
    </source>
</evidence>
<evidence type="ECO:0000313" key="3">
    <source>
        <dbReference type="Proteomes" id="UP000076532"/>
    </source>
</evidence>
<organism evidence="2 3">
    <name type="scientific">Athelia psychrophila</name>
    <dbReference type="NCBI Taxonomy" id="1759441"/>
    <lineage>
        <taxon>Eukaryota</taxon>
        <taxon>Fungi</taxon>
        <taxon>Dikarya</taxon>
        <taxon>Basidiomycota</taxon>
        <taxon>Agaricomycotina</taxon>
        <taxon>Agaricomycetes</taxon>
        <taxon>Agaricomycetidae</taxon>
        <taxon>Atheliales</taxon>
        <taxon>Atheliaceae</taxon>
        <taxon>Athelia</taxon>
    </lineage>
</organism>
<keyword evidence="3" id="KW-1185">Reference proteome</keyword>
<feature type="signal peptide" evidence="1">
    <location>
        <begin position="1"/>
        <end position="19"/>
    </location>
</feature>
<keyword evidence="1" id="KW-0732">Signal</keyword>
<gene>
    <name evidence="2" type="ORF">FIBSPDRAFT_1049405</name>
</gene>
<accession>A0A166CAZ4</accession>
<proteinExistence type="predicted"/>
<dbReference type="AlphaFoldDB" id="A0A166CAZ4"/>
<evidence type="ECO:0000313" key="2">
    <source>
        <dbReference type="EMBL" id="KZP13466.1"/>
    </source>
</evidence>
<protein>
    <submittedName>
        <fullName evidence="2">Uncharacterized protein</fullName>
    </submittedName>
</protein>
<feature type="chain" id="PRO_5007871565" evidence="1">
    <location>
        <begin position="20"/>
        <end position="90"/>
    </location>
</feature>
<name>A0A166CAZ4_9AGAM</name>
<sequence length="90" mass="10435">MLFRLSLVVFWCLWMLVSSAAPMGVREGRRECAPACNRELQVEPLPVESFARELEERAISLENFPHKLEERVISLENFPHKLEERAIILG</sequence>
<reference evidence="2 3" key="1">
    <citation type="journal article" date="2016" name="Mol. Biol. Evol.">
        <title>Comparative Genomics of Early-Diverging Mushroom-Forming Fungi Provides Insights into the Origins of Lignocellulose Decay Capabilities.</title>
        <authorList>
            <person name="Nagy L.G."/>
            <person name="Riley R."/>
            <person name="Tritt A."/>
            <person name="Adam C."/>
            <person name="Daum C."/>
            <person name="Floudas D."/>
            <person name="Sun H."/>
            <person name="Yadav J.S."/>
            <person name="Pangilinan J."/>
            <person name="Larsson K.H."/>
            <person name="Matsuura K."/>
            <person name="Barry K."/>
            <person name="Labutti K."/>
            <person name="Kuo R."/>
            <person name="Ohm R.A."/>
            <person name="Bhattacharya S.S."/>
            <person name="Shirouzu T."/>
            <person name="Yoshinaga Y."/>
            <person name="Martin F.M."/>
            <person name="Grigoriev I.V."/>
            <person name="Hibbett D.S."/>
        </authorList>
    </citation>
    <scope>NUCLEOTIDE SEQUENCE [LARGE SCALE GENOMIC DNA]</scope>
    <source>
        <strain evidence="2 3">CBS 109695</strain>
    </source>
</reference>